<dbReference type="PANTHER" id="PTHR43685">
    <property type="entry name" value="GLYCOSYLTRANSFERASE"/>
    <property type="match status" value="1"/>
</dbReference>
<dbReference type="CDD" id="cd00761">
    <property type="entry name" value="Glyco_tranf_GTA_type"/>
    <property type="match status" value="1"/>
</dbReference>
<protein>
    <submittedName>
        <fullName evidence="2">Glycosyltransferase</fullName>
    </submittedName>
</protein>
<keyword evidence="3" id="KW-1185">Reference proteome</keyword>
<dbReference type="InterPro" id="IPR001173">
    <property type="entry name" value="Glyco_trans_2-like"/>
</dbReference>
<dbReference type="PANTHER" id="PTHR43685:SF2">
    <property type="entry name" value="GLYCOSYLTRANSFERASE 2-LIKE DOMAIN-CONTAINING PROTEIN"/>
    <property type="match status" value="1"/>
</dbReference>
<dbReference type="InterPro" id="IPR050834">
    <property type="entry name" value="Glycosyltransf_2"/>
</dbReference>
<dbReference type="SUPFAM" id="SSF53448">
    <property type="entry name" value="Nucleotide-diphospho-sugar transferases"/>
    <property type="match status" value="1"/>
</dbReference>
<dbReference type="EMBL" id="WXFA01000018">
    <property type="protein sequence ID" value="MBM3093745.1"/>
    <property type="molecule type" value="Genomic_DNA"/>
</dbReference>
<name>A0AAW4FQY2_9HYPH</name>
<gene>
    <name evidence="2" type="ORF">GFB56_23570</name>
</gene>
<comment type="caution">
    <text evidence="2">The sequence shown here is derived from an EMBL/GenBank/DDBJ whole genome shotgun (WGS) entry which is preliminary data.</text>
</comment>
<dbReference type="AlphaFoldDB" id="A0AAW4FQY2"/>
<evidence type="ECO:0000313" key="2">
    <source>
        <dbReference type="EMBL" id="MBM3093745.1"/>
    </source>
</evidence>
<accession>A0AAW4FQY2</accession>
<reference evidence="2 3" key="1">
    <citation type="submission" date="2020-01" db="EMBL/GenBank/DDBJ databases">
        <title>Draft genome assembly of Ensifer adhaerens T173.</title>
        <authorList>
            <person name="Craig J.E."/>
            <person name="Stinchcombe J.R."/>
        </authorList>
    </citation>
    <scope>NUCLEOTIDE SEQUENCE [LARGE SCALE GENOMIC DNA]</scope>
    <source>
        <strain evidence="2 3">T173</strain>
    </source>
</reference>
<sequence>MTAAATMDVCVIIAAKNAAETIARAVASALAEPETAEVIVIDDGSTDTTASAALSAADDTGRLNIVRFEKNRGPAAARNHAISISRSPILAILDADDFFLPGRLAQLLGVSDWDFVADNIAFMDETAAASAAADVGRFQPEPRLLDLTGFVEGNISRRGVRRGEIGFLKPLMRRAFLSSHQLAYNETLRLGEDYDLYLRALAKGARYKIIHSCGYAAIVRGNSLSGSHRTEDLKRLYEADRAILADNQLSAEATAVIRRHERHIRGRYEHRRFLDLKSEGGPMAAVTYLLGKPGAVPAVAGGIFADKTERMRPGKPDAPVGLGGSGRLRYLLPASAELSQ</sequence>
<organism evidence="2 3">
    <name type="scientific">Ensifer canadensis</name>
    <dbReference type="NCBI Taxonomy" id="555315"/>
    <lineage>
        <taxon>Bacteria</taxon>
        <taxon>Pseudomonadati</taxon>
        <taxon>Pseudomonadota</taxon>
        <taxon>Alphaproteobacteria</taxon>
        <taxon>Hyphomicrobiales</taxon>
        <taxon>Rhizobiaceae</taxon>
        <taxon>Sinorhizobium/Ensifer group</taxon>
        <taxon>Ensifer</taxon>
    </lineage>
</organism>
<dbReference type="Gene3D" id="3.90.550.10">
    <property type="entry name" value="Spore Coat Polysaccharide Biosynthesis Protein SpsA, Chain A"/>
    <property type="match status" value="1"/>
</dbReference>
<dbReference type="RefSeq" id="WP_057224337.1">
    <property type="nucleotide sequence ID" value="NZ_CP083371.1"/>
</dbReference>
<evidence type="ECO:0000313" key="3">
    <source>
        <dbReference type="Proteomes" id="UP000744980"/>
    </source>
</evidence>
<dbReference type="InterPro" id="IPR029044">
    <property type="entry name" value="Nucleotide-diphossugar_trans"/>
</dbReference>
<feature type="domain" description="Glycosyltransferase 2-like" evidence="1">
    <location>
        <begin position="10"/>
        <end position="113"/>
    </location>
</feature>
<evidence type="ECO:0000259" key="1">
    <source>
        <dbReference type="Pfam" id="PF00535"/>
    </source>
</evidence>
<dbReference type="Proteomes" id="UP000744980">
    <property type="component" value="Unassembled WGS sequence"/>
</dbReference>
<proteinExistence type="predicted"/>
<dbReference type="Pfam" id="PF00535">
    <property type="entry name" value="Glycos_transf_2"/>
    <property type="match status" value="1"/>
</dbReference>